<dbReference type="PANTHER" id="PTHR45647:SF135">
    <property type="entry name" value="ADENINE NUCLEOTIDE ALPHA HYDROLASE-LIKE DOMAIN KINASE"/>
    <property type="match status" value="1"/>
</dbReference>
<dbReference type="PANTHER" id="PTHR45647">
    <property type="entry name" value="OS02G0152300 PROTEIN"/>
    <property type="match status" value="1"/>
</dbReference>
<evidence type="ECO:0000256" key="1">
    <source>
        <dbReference type="ARBA" id="ARBA00000900"/>
    </source>
</evidence>
<dbReference type="HOGENOM" id="CLU_904207_0_0_1"/>
<dbReference type="STRING" id="3880.G7I574"/>
<keyword evidence="7" id="KW-1185">Reference proteome</keyword>
<gene>
    <name evidence="5" type="ordered locus">MTR_1g009280</name>
</gene>
<keyword evidence="4" id="KW-0175">Coiled coil</keyword>
<reference evidence="5 7" key="1">
    <citation type="journal article" date="2011" name="Nature">
        <title>The Medicago genome provides insight into the evolution of rhizobial symbioses.</title>
        <authorList>
            <person name="Young N.D."/>
            <person name="Debelle F."/>
            <person name="Oldroyd G.E."/>
            <person name="Geurts R."/>
            <person name="Cannon S.B."/>
            <person name="Udvardi M.K."/>
            <person name="Benedito V.A."/>
            <person name="Mayer K.F."/>
            <person name="Gouzy J."/>
            <person name="Schoof H."/>
            <person name="Van de Peer Y."/>
            <person name="Proost S."/>
            <person name="Cook D.R."/>
            <person name="Meyers B.C."/>
            <person name="Spannagl M."/>
            <person name="Cheung F."/>
            <person name="De Mita S."/>
            <person name="Krishnakumar V."/>
            <person name="Gundlach H."/>
            <person name="Zhou S."/>
            <person name="Mudge J."/>
            <person name="Bharti A.K."/>
            <person name="Murray J.D."/>
            <person name="Naoumkina M.A."/>
            <person name="Rosen B."/>
            <person name="Silverstein K.A."/>
            <person name="Tang H."/>
            <person name="Rombauts S."/>
            <person name="Zhao P.X."/>
            <person name="Zhou P."/>
            <person name="Barbe V."/>
            <person name="Bardou P."/>
            <person name="Bechner M."/>
            <person name="Bellec A."/>
            <person name="Berger A."/>
            <person name="Berges H."/>
            <person name="Bidwell S."/>
            <person name="Bisseling T."/>
            <person name="Choisne N."/>
            <person name="Couloux A."/>
            <person name="Denny R."/>
            <person name="Deshpande S."/>
            <person name="Dai X."/>
            <person name="Doyle J.J."/>
            <person name="Dudez A.M."/>
            <person name="Farmer A.D."/>
            <person name="Fouteau S."/>
            <person name="Franken C."/>
            <person name="Gibelin C."/>
            <person name="Gish J."/>
            <person name="Goldstein S."/>
            <person name="Gonzalez A.J."/>
            <person name="Green P.J."/>
            <person name="Hallab A."/>
            <person name="Hartog M."/>
            <person name="Hua A."/>
            <person name="Humphray S.J."/>
            <person name="Jeong D.H."/>
            <person name="Jing Y."/>
            <person name="Jocker A."/>
            <person name="Kenton S.M."/>
            <person name="Kim D.J."/>
            <person name="Klee K."/>
            <person name="Lai H."/>
            <person name="Lang C."/>
            <person name="Lin S."/>
            <person name="Macmil S.L."/>
            <person name="Magdelenat G."/>
            <person name="Matthews L."/>
            <person name="McCorrison J."/>
            <person name="Monaghan E.L."/>
            <person name="Mun J.H."/>
            <person name="Najar F.Z."/>
            <person name="Nicholson C."/>
            <person name="Noirot C."/>
            <person name="O'Bleness M."/>
            <person name="Paule C.R."/>
            <person name="Poulain J."/>
            <person name="Prion F."/>
            <person name="Qin B."/>
            <person name="Qu C."/>
            <person name="Retzel E.F."/>
            <person name="Riddle C."/>
            <person name="Sallet E."/>
            <person name="Samain S."/>
            <person name="Samson N."/>
            <person name="Sanders I."/>
            <person name="Saurat O."/>
            <person name="Scarpelli C."/>
            <person name="Schiex T."/>
            <person name="Segurens B."/>
            <person name="Severin A.J."/>
            <person name="Sherrier D.J."/>
            <person name="Shi R."/>
            <person name="Sims S."/>
            <person name="Singer S.R."/>
            <person name="Sinharoy S."/>
            <person name="Sterck L."/>
            <person name="Viollet A."/>
            <person name="Wang B.B."/>
            <person name="Wang K."/>
            <person name="Wang M."/>
            <person name="Wang X."/>
            <person name="Warfsmann J."/>
            <person name="Weissenbach J."/>
            <person name="White D.D."/>
            <person name="White J.D."/>
            <person name="Wiley G.B."/>
            <person name="Wincker P."/>
            <person name="Xing Y."/>
            <person name="Yang L."/>
            <person name="Yao Z."/>
            <person name="Ying F."/>
            <person name="Zhai J."/>
            <person name="Zhou L."/>
            <person name="Zuber A."/>
            <person name="Denarie J."/>
            <person name="Dixon R.A."/>
            <person name="May G.D."/>
            <person name="Schwartz D.C."/>
            <person name="Rogers J."/>
            <person name="Quetier F."/>
            <person name="Town C.D."/>
            <person name="Roe B.A."/>
        </authorList>
    </citation>
    <scope>NUCLEOTIDE SEQUENCE [LARGE SCALE GENOMIC DNA]</scope>
    <source>
        <strain evidence="5">A17</strain>
        <strain evidence="6 7">cv. Jemalong A17</strain>
    </source>
</reference>
<comment type="catalytic activity">
    <reaction evidence="1">
        <text>S-ubiquitinyl-[E2 ubiquitin-conjugating enzyme]-L-cysteine + [acceptor protein]-L-lysine = [E2 ubiquitin-conjugating enzyme]-L-cysteine + N(6)-ubiquitinyl-[acceptor protein]-L-lysine.</text>
        <dbReference type="EC" id="2.3.2.27"/>
    </reaction>
</comment>
<evidence type="ECO:0000256" key="3">
    <source>
        <dbReference type="ARBA" id="ARBA00022786"/>
    </source>
</evidence>
<dbReference type="GO" id="GO:0061630">
    <property type="term" value="F:ubiquitin protein ligase activity"/>
    <property type="evidence" value="ECO:0007669"/>
    <property type="project" value="UniProtKB-EC"/>
</dbReference>
<reference evidence="5 7" key="2">
    <citation type="journal article" date="2014" name="BMC Genomics">
        <title>An improved genome release (version Mt4.0) for the model legume Medicago truncatula.</title>
        <authorList>
            <person name="Tang H."/>
            <person name="Krishnakumar V."/>
            <person name="Bidwell S."/>
            <person name="Rosen B."/>
            <person name="Chan A."/>
            <person name="Zhou S."/>
            <person name="Gentzbittel L."/>
            <person name="Childs K.L."/>
            <person name="Yandell M."/>
            <person name="Gundlach H."/>
            <person name="Mayer K.F."/>
            <person name="Schwartz D.C."/>
            <person name="Town C.D."/>
        </authorList>
    </citation>
    <scope>GENOME REANNOTATION</scope>
    <source>
        <strain evidence="6 7">cv. Jemalong A17</strain>
    </source>
</reference>
<evidence type="ECO:0000256" key="2">
    <source>
        <dbReference type="ARBA" id="ARBA00012483"/>
    </source>
</evidence>
<dbReference type="OMA" id="YNDSMES"/>
<dbReference type="EC" id="2.3.2.27" evidence="2"/>
<dbReference type="PaxDb" id="3880-AES58875"/>
<sequence>MSFANSSFSVYLKLLDRNEWNGTVEEGSLVCKKPNEQTKEMFRLYHDICKSKDIHCKFIVLEDDDVSKAIIEYTKKSLIGILALDPSKNGGTLRDITTSRAPDFCTVYVLFKGKIQSVRPAANRALPPCKTIYEEETIISDLFEEEEEEETIIDDITQSRHEIFNQIALQINDLTHKYNDSMESFDHSSFDLKRLSELQEKKSTFQDFHILVLEAEMQATLRKREIGDRMKALTSQLEIIRKEMEELTSESTQLTTQLTTLSDQRLKLHADTDSLDNELVTLLSQNVGLKKDLRSGIEGSTYWKSGRS</sequence>
<evidence type="ECO:0000313" key="5">
    <source>
        <dbReference type="EMBL" id="AES58875.1"/>
    </source>
</evidence>
<protein>
    <recommendedName>
        <fullName evidence="2">RING-type E3 ubiquitin transferase</fullName>
        <ecNumber evidence="2">2.3.2.27</ecNumber>
    </recommendedName>
</protein>
<feature type="coiled-coil region" evidence="4">
    <location>
        <begin position="223"/>
        <end position="264"/>
    </location>
</feature>
<evidence type="ECO:0000313" key="7">
    <source>
        <dbReference type="Proteomes" id="UP000002051"/>
    </source>
</evidence>
<dbReference type="AlphaFoldDB" id="G7I574"/>
<accession>G7I574</accession>
<dbReference type="EnsemblPlants" id="AES58875">
    <property type="protein sequence ID" value="AES58875"/>
    <property type="gene ID" value="MTR_1g009280"/>
</dbReference>
<reference evidence="6" key="3">
    <citation type="submission" date="2015-04" db="UniProtKB">
        <authorList>
            <consortium name="EnsemblPlants"/>
        </authorList>
    </citation>
    <scope>IDENTIFICATION</scope>
    <source>
        <strain evidence="6">cv. Jemalong A17</strain>
    </source>
</reference>
<evidence type="ECO:0000313" key="6">
    <source>
        <dbReference type="EnsemblPlants" id="AES58875"/>
    </source>
</evidence>
<keyword evidence="3" id="KW-0833">Ubl conjugation pathway</keyword>
<dbReference type="Proteomes" id="UP000002051">
    <property type="component" value="Unassembled WGS sequence"/>
</dbReference>
<dbReference type="InterPro" id="IPR051348">
    <property type="entry name" value="U-box_ubiquitin_ligases"/>
</dbReference>
<organism evidence="5 7">
    <name type="scientific">Medicago truncatula</name>
    <name type="common">Barrel medic</name>
    <name type="synonym">Medicago tribuloides</name>
    <dbReference type="NCBI Taxonomy" id="3880"/>
    <lineage>
        <taxon>Eukaryota</taxon>
        <taxon>Viridiplantae</taxon>
        <taxon>Streptophyta</taxon>
        <taxon>Embryophyta</taxon>
        <taxon>Tracheophyta</taxon>
        <taxon>Spermatophyta</taxon>
        <taxon>Magnoliopsida</taxon>
        <taxon>eudicotyledons</taxon>
        <taxon>Gunneridae</taxon>
        <taxon>Pentapetalae</taxon>
        <taxon>rosids</taxon>
        <taxon>fabids</taxon>
        <taxon>Fabales</taxon>
        <taxon>Fabaceae</taxon>
        <taxon>Papilionoideae</taxon>
        <taxon>50 kb inversion clade</taxon>
        <taxon>NPAAA clade</taxon>
        <taxon>Hologalegina</taxon>
        <taxon>IRL clade</taxon>
        <taxon>Trifolieae</taxon>
        <taxon>Medicago</taxon>
    </lineage>
</organism>
<dbReference type="EMBL" id="CM001217">
    <property type="protein sequence ID" value="AES58875.1"/>
    <property type="molecule type" value="Genomic_DNA"/>
</dbReference>
<name>G7I574_MEDTR</name>
<evidence type="ECO:0000256" key="4">
    <source>
        <dbReference type="SAM" id="Coils"/>
    </source>
</evidence>
<proteinExistence type="predicted"/>